<dbReference type="InterPro" id="IPR001584">
    <property type="entry name" value="Integrase_cat-core"/>
</dbReference>
<dbReference type="Proteomes" id="UP000309128">
    <property type="component" value="Unassembled WGS sequence"/>
</dbReference>
<evidence type="ECO:0000313" key="2">
    <source>
        <dbReference type="EMBL" id="TMR09213.1"/>
    </source>
</evidence>
<sequence>MSPAEREQVRAVLNERFADASPATAYYSLLDEGVYLASQSTMYRILRAHGEVGTDRRRQATHPRKHGIDAGTLTMHADRGSSMTSKTLAELIIDLGVAKSHSRPRTSNDNGAAEALNSTLKVEFVHRQHFRTRAEARLKIATWIADFYNVKRRHSANDGLPPVTFERQMIEKRQASTALLRAAVA</sequence>
<dbReference type="InterPro" id="IPR036397">
    <property type="entry name" value="RNaseH_sf"/>
</dbReference>
<dbReference type="PANTHER" id="PTHR46889:SF4">
    <property type="entry name" value="TRANSPOSASE INSO FOR INSERTION SEQUENCE ELEMENT IS911B-RELATED"/>
    <property type="match status" value="1"/>
</dbReference>
<dbReference type="InterPro" id="IPR050900">
    <property type="entry name" value="Transposase_IS3/IS150/IS904"/>
</dbReference>
<protein>
    <submittedName>
        <fullName evidence="2">DDE-type integrase/transposase/recombinase</fullName>
    </submittedName>
</protein>
<gene>
    <name evidence="2" type="ORF">ETD86_44485</name>
</gene>
<dbReference type="SUPFAM" id="SSF53098">
    <property type="entry name" value="Ribonuclease H-like"/>
    <property type="match status" value="1"/>
</dbReference>
<name>A0A5S4EZW9_9ACTN</name>
<keyword evidence="3" id="KW-1185">Reference proteome</keyword>
<feature type="domain" description="Integrase catalytic" evidence="1">
    <location>
        <begin position="1"/>
        <end position="169"/>
    </location>
</feature>
<dbReference type="OrthoDB" id="52928at2"/>
<dbReference type="RefSeq" id="WP_138672659.1">
    <property type="nucleotide sequence ID" value="NZ_VCKY01000245.1"/>
</dbReference>
<proteinExistence type="predicted"/>
<dbReference type="Pfam" id="PF13683">
    <property type="entry name" value="rve_3"/>
    <property type="match status" value="1"/>
</dbReference>
<dbReference type="Gene3D" id="3.30.420.10">
    <property type="entry name" value="Ribonuclease H-like superfamily/Ribonuclease H"/>
    <property type="match status" value="1"/>
</dbReference>
<dbReference type="PROSITE" id="PS50994">
    <property type="entry name" value="INTEGRASE"/>
    <property type="match status" value="1"/>
</dbReference>
<dbReference type="GO" id="GO:0003676">
    <property type="term" value="F:nucleic acid binding"/>
    <property type="evidence" value="ECO:0007669"/>
    <property type="project" value="InterPro"/>
</dbReference>
<dbReference type="AlphaFoldDB" id="A0A5S4EZW9"/>
<dbReference type="GO" id="GO:0015074">
    <property type="term" value="P:DNA integration"/>
    <property type="evidence" value="ECO:0007669"/>
    <property type="project" value="InterPro"/>
</dbReference>
<accession>A0A5S4EZW9</accession>
<organism evidence="2 3">
    <name type="scientific">Nonomuraea turkmeniaca</name>
    <dbReference type="NCBI Taxonomy" id="103838"/>
    <lineage>
        <taxon>Bacteria</taxon>
        <taxon>Bacillati</taxon>
        <taxon>Actinomycetota</taxon>
        <taxon>Actinomycetes</taxon>
        <taxon>Streptosporangiales</taxon>
        <taxon>Streptosporangiaceae</taxon>
        <taxon>Nonomuraea</taxon>
    </lineage>
</organism>
<dbReference type="InterPro" id="IPR012337">
    <property type="entry name" value="RNaseH-like_sf"/>
</dbReference>
<dbReference type="EMBL" id="VCKY01000245">
    <property type="protein sequence ID" value="TMR09213.1"/>
    <property type="molecule type" value="Genomic_DNA"/>
</dbReference>
<dbReference type="PANTHER" id="PTHR46889">
    <property type="entry name" value="TRANSPOSASE INSF FOR INSERTION SEQUENCE IS3B-RELATED"/>
    <property type="match status" value="1"/>
</dbReference>
<evidence type="ECO:0000313" key="3">
    <source>
        <dbReference type="Proteomes" id="UP000309128"/>
    </source>
</evidence>
<comment type="caution">
    <text evidence="2">The sequence shown here is derived from an EMBL/GenBank/DDBJ whole genome shotgun (WGS) entry which is preliminary data.</text>
</comment>
<reference evidence="2 3" key="1">
    <citation type="submission" date="2019-05" db="EMBL/GenBank/DDBJ databases">
        <title>Draft genome sequence of Nonomuraea turkmeniaca DSM 43926.</title>
        <authorList>
            <person name="Saricaoglu S."/>
            <person name="Isik K."/>
        </authorList>
    </citation>
    <scope>NUCLEOTIDE SEQUENCE [LARGE SCALE GENOMIC DNA]</scope>
    <source>
        <strain evidence="2 3">DSM 43926</strain>
    </source>
</reference>
<evidence type="ECO:0000259" key="1">
    <source>
        <dbReference type="PROSITE" id="PS50994"/>
    </source>
</evidence>